<keyword evidence="1" id="KW-0732">Signal</keyword>
<name>A0A2T4BSX4_TRILO</name>
<feature type="chain" id="PRO_5015462102" evidence="1">
    <location>
        <begin position="21"/>
        <end position="70"/>
    </location>
</feature>
<dbReference type="Proteomes" id="UP000240760">
    <property type="component" value="Unassembled WGS sequence"/>
</dbReference>
<evidence type="ECO:0000313" key="2">
    <source>
        <dbReference type="EMBL" id="PTB72410.1"/>
    </source>
</evidence>
<protein>
    <submittedName>
        <fullName evidence="2">Uncharacterized protein</fullName>
    </submittedName>
</protein>
<proteinExistence type="predicted"/>
<reference evidence="2 3" key="1">
    <citation type="submission" date="2016-07" db="EMBL/GenBank/DDBJ databases">
        <title>Multiple horizontal gene transfer events from other fungi enriched the ability of initially mycotrophic Trichoderma (Ascomycota) to feed on dead plant biomass.</title>
        <authorList>
            <consortium name="DOE Joint Genome Institute"/>
            <person name="Aerts A."/>
            <person name="Atanasova L."/>
            <person name="Chenthamara K."/>
            <person name="Zhang J."/>
            <person name="Grujic M."/>
            <person name="Henrissat B."/>
            <person name="Kuo A."/>
            <person name="Salamov A."/>
            <person name="Lipzen A."/>
            <person name="Labutti K."/>
            <person name="Barry K."/>
            <person name="Miao Y."/>
            <person name="Rahimi M.J."/>
            <person name="Shen Q."/>
            <person name="Grigoriev I.V."/>
            <person name="Kubicek C.P."/>
            <person name="Druzhinina I.S."/>
        </authorList>
    </citation>
    <scope>NUCLEOTIDE SEQUENCE [LARGE SCALE GENOMIC DNA]</scope>
    <source>
        <strain evidence="2 3">ATCC 18648</strain>
    </source>
</reference>
<gene>
    <name evidence="2" type="ORF">M440DRAFT_1405412</name>
</gene>
<evidence type="ECO:0000313" key="3">
    <source>
        <dbReference type="Proteomes" id="UP000240760"/>
    </source>
</evidence>
<accession>A0A2T4BSX4</accession>
<keyword evidence="3" id="KW-1185">Reference proteome</keyword>
<feature type="signal peptide" evidence="1">
    <location>
        <begin position="1"/>
        <end position="20"/>
    </location>
</feature>
<dbReference type="AlphaFoldDB" id="A0A2T4BSX4"/>
<evidence type="ECO:0000256" key="1">
    <source>
        <dbReference type="SAM" id="SignalP"/>
    </source>
</evidence>
<organism evidence="2 3">
    <name type="scientific">Trichoderma longibrachiatum ATCC 18648</name>
    <dbReference type="NCBI Taxonomy" id="983965"/>
    <lineage>
        <taxon>Eukaryota</taxon>
        <taxon>Fungi</taxon>
        <taxon>Dikarya</taxon>
        <taxon>Ascomycota</taxon>
        <taxon>Pezizomycotina</taxon>
        <taxon>Sordariomycetes</taxon>
        <taxon>Hypocreomycetidae</taxon>
        <taxon>Hypocreales</taxon>
        <taxon>Hypocreaceae</taxon>
        <taxon>Trichoderma</taxon>
    </lineage>
</organism>
<sequence>MQSALLARSMLSVTWLAVESAGDYALNLLRLGLSNASKCKFRIDHLDKHINSSSEMTELMWPSLGMQGLG</sequence>
<dbReference type="EMBL" id="KZ679141">
    <property type="protein sequence ID" value="PTB72410.1"/>
    <property type="molecule type" value="Genomic_DNA"/>
</dbReference>